<evidence type="ECO:0000259" key="2">
    <source>
        <dbReference type="Pfam" id="PF07811"/>
    </source>
</evidence>
<accession>A0A1X7GRU2</accession>
<reference evidence="4" key="1">
    <citation type="submission" date="2017-04" db="EMBL/GenBank/DDBJ databases">
        <authorList>
            <person name="Varghese N."/>
            <person name="Submissions S."/>
        </authorList>
    </citation>
    <scope>NUCLEOTIDE SEQUENCE [LARGE SCALE GENOMIC DNA]</scope>
    <source>
        <strain evidence="4">Dd16</strain>
    </source>
</reference>
<dbReference type="AlphaFoldDB" id="A0A1X7GRU2"/>
<evidence type="ECO:0000313" key="4">
    <source>
        <dbReference type="Proteomes" id="UP000192934"/>
    </source>
</evidence>
<organism evidence="3 4">
    <name type="scientific">Allosphingosinicella indica</name>
    <dbReference type="NCBI Taxonomy" id="941907"/>
    <lineage>
        <taxon>Bacteria</taxon>
        <taxon>Pseudomonadati</taxon>
        <taxon>Pseudomonadota</taxon>
        <taxon>Alphaproteobacteria</taxon>
        <taxon>Sphingomonadales</taxon>
        <taxon>Sphingomonadaceae</taxon>
        <taxon>Allosphingosinicella</taxon>
    </lineage>
</organism>
<keyword evidence="4" id="KW-1185">Reference proteome</keyword>
<dbReference type="OrthoDB" id="7432392at2"/>
<name>A0A1X7GRU2_9SPHN</name>
<dbReference type="InterPro" id="IPR012495">
    <property type="entry name" value="TadE-like_dom"/>
</dbReference>
<dbReference type="Pfam" id="PF07811">
    <property type="entry name" value="TadE"/>
    <property type="match status" value="1"/>
</dbReference>
<dbReference type="EMBL" id="LT840185">
    <property type="protein sequence ID" value="SMF73059.1"/>
    <property type="molecule type" value="Genomic_DNA"/>
</dbReference>
<evidence type="ECO:0000313" key="3">
    <source>
        <dbReference type="EMBL" id="SMF73059.1"/>
    </source>
</evidence>
<dbReference type="RefSeq" id="WP_085218726.1">
    <property type="nucleotide sequence ID" value="NZ_LT840185.1"/>
</dbReference>
<feature type="transmembrane region" description="Helical" evidence="1">
    <location>
        <begin position="21"/>
        <end position="43"/>
    </location>
</feature>
<dbReference type="STRING" id="941907.SAMN06295910_2100"/>
<sequence>MRAFITLGRFERSRNLRENDAGISFVEFALILPLFIGTMAAGLEMANLLLANMKVQRLATMTADMVAQRGASEKQISEMQLYDVLSALDIAADPLDVRERGRVIVTAVLGEDSNADGTVDVNRIKWQRFDGKYVGAVPILGCHTAVTSATLQHARALILNEAMFHAQVTYRYEPIFDIGAVEFFNVPTTITRTAAFRGRGSIFKPVLSVEGYPPKQNCTSANGL</sequence>
<dbReference type="Proteomes" id="UP000192934">
    <property type="component" value="Chromosome I"/>
</dbReference>
<keyword evidence="1" id="KW-1133">Transmembrane helix</keyword>
<evidence type="ECO:0000256" key="1">
    <source>
        <dbReference type="SAM" id="Phobius"/>
    </source>
</evidence>
<proteinExistence type="predicted"/>
<keyword evidence="1" id="KW-0812">Transmembrane</keyword>
<keyword evidence="1" id="KW-0472">Membrane</keyword>
<feature type="domain" description="TadE-like" evidence="2">
    <location>
        <begin position="22"/>
        <end position="63"/>
    </location>
</feature>
<gene>
    <name evidence="3" type="ORF">SAMN06295910_2100</name>
</gene>
<protein>
    <submittedName>
        <fullName evidence="3">TadE-like protein</fullName>
    </submittedName>
</protein>